<feature type="region of interest" description="Disordered" evidence="1">
    <location>
        <begin position="34"/>
        <end position="54"/>
    </location>
</feature>
<dbReference type="Proteomes" id="UP001596083">
    <property type="component" value="Unassembled WGS sequence"/>
</dbReference>
<evidence type="ECO:0000313" key="3">
    <source>
        <dbReference type="Proteomes" id="UP001596083"/>
    </source>
</evidence>
<keyword evidence="3" id="KW-1185">Reference proteome</keyword>
<evidence type="ECO:0000256" key="1">
    <source>
        <dbReference type="SAM" id="MobiDB-lite"/>
    </source>
</evidence>
<dbReference type="EMBL" id="JBHSPB010000020">
    <property type="protein sequence ID" value="MFC5723786.1"/>
    <property type="molecule type" value="Genomic_DNA"/>
</dbReference>
<name>A0ABW0Z4P2_9ACTN</name>
<evidence type="ECO:0000313" key="2">
    <source>
        <dbReference type="EMBL" id="MFC5723786.1"/>
    </source>
</evidence>
<protein>
    <submittedName>
        <fullName evidence="2">Uncharacterized protein</fullName>
    </submittedName>
</protein>
<gene>
    <name evidence="2" type="ORF">ACFP1Z_26835</name>
</gene>
<sequence length="54" mass="6099">MLIGEELPGPWRQAGRELLRMLAGFGWTMGGVTMPLPPPDPREPPGPEEWWRVC</sequence>
<dbReference type="RefSeq" id="WP_390320197.1">
    <property type="nucleotide sequence ID" value="NZ_JBHSPB010000020.1"/>
</dbReference>
<feature type="compositionally biased region" description="Basic and acidic residues" evidence="1">
    <location>
        <begin position="40"/>
        <end position="54"/>
    </location>
</feature>
<accession>A0ABW0Z4P2</accession>
<reference evidence="3" key="1">
    <citation type="journal article" date="2019" name="Int. J. Syst. Evol. Microbiol.">
        <title>The Global Catalogue of Microorganisms (GCM) 10K type strain sequencing project: providing services to taxonomists for standard genome sequencing and annotation.</title>
        <authorList>
            <consortium name="The Broad Institute Genomics Platform"/>
            <consortium name="The Broad Institute Genome Sequencing Center for Infectious Disease"/>
            <person name="Wu L."/>
            <person name="Ma J."/>
        </authorList>
    </citation>
    <scope>NUCLEOTIDE SEQUENCE [LARGE SCALE GENOMIC DNA]</scope>
    <source>
        <strain evidence="3">CGMCC 4.7304</strain>
    </source>
</reference>
<organism evidence="2 3">
    <name type="scientific">Streptomyces gamaensis</name>
    <dbReference type="NCBI Taxonomy" id="1763542"/>
    <lineage>
        <taxon>Bacteria</taxon>
        <taxon>Bacillati</taxon>
        <taxon>Actinomycetota</taxon>
        <taxon>Actinomycetes</taxon>
        <taxon>Kitasatosporales</taxon>
        <taxon>Streptomycetaceae</taxon>
        <taxon>Streptomyces</taxon>
    </lineage>
</organism>
<proteinExistence type="predicted"/>
<comment type="caution">
    <text evidence="2">The sequence shown here is derived from an EMBL/GenBank/DDBJ whole genome shotgun (WGS) entry which is preliminary data.</text>
</comment>